<dbReference type="InterPro" id="IPR044246">
    <property type="entry name" value="ZFP3-like"/>
</dbReference>
<evidence type="ECO:0000256" key="2">
    <source>
        <dbReference type="ARBA" id="ARBA00022723"/>
    </source>
</evidence>
<proteinExistence type="predicted"/>
<dbReference type="GO" id="GO:0005634">
    <property type="term" value="C:nucleus"/>
    <property type="evidence" value="ECO:0007669"/>
    <property type="project" value="UniProtKB-SubCell"/>
</dbReference>
<evidence type="ECO:0000256" key="5">
    <source>
        <dbReference type="ARBA" id="ARBA00023242"/>
    </source>
</evidence>
<feature type="region of interest" description="Disordered" evidence="7">
    <location>
        <begin position="180"/>
        <end position="199"/>
    </location>
</feature>
<accession>A0A1Q3BIH6</accession>
<dbReference type="STRING" id="3775.A0A1Q3BIH6"/>
<evidence type="ECO:0000313" key="9">
    <source>
        <dbReference type="EMBL" id="GAV67820.1"/>
    </source>
</evidence>
<dbReference type="PANTHER" id="PTHR47287:SF9">
    <property type="entry name" value="ZINC FINGER PROTEIN 4-LIKE"/>
    <property type="match status" value="1"/>
</dbReference>
<reference evidence="10" key="1">
    <citation type="submission" date="2016-04" db="EMBL/GenBank/DDBJ databases">
        <title>Cephalotus genome sequencing.</title>
        <authorList>
            <person name="Fukushima K."/>
            <person name="Hasebe M."/>
            <person name="Fang X."/>
        </authorList>
    </citation>
    <scope>NUCLEOTIDE SEQUENCE [LARGE SCALE GENOMIC DNA]</scope>
    <source>
        <strain evidence="10">cv. St1</strain>
    </source>
</reference>
<evidence type="ECO:0000256" key="7">
    <source>
        <dbReference type="SAM" id="MobiDB-lite"/>
    </source>
</evidence>
<keyword evidence="10" id="KW-1185">Reference proteome</keyword>
<dbReference type="Pfam" id="PF13912">
    <property type="entry name" value="zf-C2H2_6"/>
    <property type="match status" value="1"/>
</dbReference>
<dbReference type="OrthoDB" id="1736050at2759"/>
<organism evidence="9 10">
    <name type="scientific">Cephalotus follicularis</name>
    <name type="common">Albany pitcher plant</name>
    <dbReference type="NCBI Taxonomy" id="3775"/>
    <lineage>
        <taxon>Eukaryota</taxon>
        <taxon>Viridiplantae</taxon>
        <taxon>Streptophyta</taxon>
        <taxon>Embryophyta</taxon>
        <taxon>Tracheophyta</taxon>
        <taxon>Spermatophyta</taxon>
        <taxon>Magnoliopsida</taxon>
        <taxon>eudicotyledons</taxon>
        <taxon>Gunneridae</taxon>
        <taxon>Pentapetalae</taxon>
        <taxon>rosids</taxon>
        <taxon>fabids</taxon>
        <taxon>Oxalidales</taxon>
        <taxon>Cephalotaceae</taxon>
        <taxon>Cephalotus</taxon>
    </lineage>
</organism>
<feature type="region of interest" description="Disordered" evidence="7">
    <location>
        <begin position="207"/>
        <end position="227"/>
    </location>
</feature>
<dbReference type="PROSITE" id="PS50157">
    <property type="entry name" value="ZINC_FINGER_C2H2_2"/>
    <property type="match status" value="1"/>
</dbReference>
<gene>
    <name evidence="9" type="ORF">CFOL_v3_11324</name>
</gene>
<dbReference type="PROSITE" id="PS00028">
    <property type="entry name" value="ZINC_FINGER_C2H2_1"/>
    <property type="match status" value="1"/>
</dbReference>
<evidence type="ECO:0000256" key="6">
    <source>
        <dbReference type="PROSITE-ProRule" id="PRU00042"/>
    </source>
</evidence>
<comment type="caution">
    <text evidence="9">The sequence shown here is derived from an EMBL/GenBank/DDBJ whole genome shotgun (WGS) entry which is preliminary data.</text>
</comment>
<dbReference type="Gene3D" id="3.30.160.60">
    <property type="entry name" value="Classic Zinc Finger"/>
    <property type="match status" value="1"/>
</dbReference>
<keyword evidence="2" id="KW-0479">Metal-binding</keyword>
<evidence type="ECO:0000313" key="10">
    <source>
        <dbReference type="Proteomes" id="UP000187406"/>
    </source>
</evidence>
<keyword evidence="5" id="KW-0539">Nucleus</keyword>
<comment type="subcellular location">
    <subcellularLocation>
        <location evidence="1">Nucleus</location>
    </subcellularLocation>
</comment>
<dbReference type="InterPro" id="IPR013087">
    <property type="entry name" value="Znf_C2H2_type"/>
</dbReference>
<feature type="compositionally biased region" description="Polar residues" evidence="7">
    <location>
        <begin position="1"/>
        <end position="27"/>
    </location>
</feature>
<keyword evidence="4" id="KW-0862">Zinc</keyword>
<evidence type="ECO:0000259" key="8">
    <source>
        <dbReference type="PROSITE" id="PS50157"/>
    </source>
</evidence>
<evidence type="ECO:0000256" key="1">
    <source>
        <dbReference type="ARBA" id="ARBA00004123"/>
    </source>
</evidence>
<dbReference type="SUPFAM" id="SSF57667">
    <property type="entry name" value="beta-beta-alpha zinc fingers"/>
    <property type="match status" value="1"/>
</dbReference>
<sequence length="227" mass="25482">MQTQPQRQQQLNHESALNQKVLSSTGDSIPRTEVELNLFNVSTAQDNKPSEETDDQVKEPKEKTYSCNFCKKEFSTSQALGGHQNAHKQERALAKRRKEMASGTLGHHQFGYYPYPSIPQHPLYGSFNRSSLGVRMETLKYRPSYPLLPLGLQFGHGALMISKQPSSNMRMENLQAEKSQGFPNIGTSGISANRPTTNGENLRQRQVLEDNNSNHPDDLGLDLSLKL</sequence>
<feature type="region of interest" description="Disordered" evidence="7">
    <location>
        <begin position="1"/>
        <end position="61"/>
    </location>
</feature>
<keyword evidence="3 6" id="KW-0863">Zinc-finger</keyword>
<evidence type="ECO:0000256" key="4">
    <source>
        <dbReference type="ARBA" id="ARBA00022833"/>
    </source>
</evidence>
<evidence type="ECO:0000256" key="3">
    <source>
        <dbReference type="ARBA" id="ARBA00022771"/>
    </source>
</evidence>
<dbReference type="PANTHER" id="PTHR47287">
    <property type="entry name" value="C2H2 AND C2HC ZINC FINGERS SUPERFAMILY PROTEIN"/>
    <property type="match status" value="1"/>
</dbReference>
<dbReference type="GO" id="GO:0008270">
    <property type="term" value="F:zinc ion binding"/>
    <property type="evidence" value="ECO:0007669"/>
    <property type="project" value="UniProtKB-KW"/>
</dbReference>
<dbReference type="GO" id="GO:0009788">
    <property type="term" value="P:negative regulation of abscisic acid-activated signaling pathway"/>
    <property type="evidence" value="ECO:0007669"/>
    <property type="project" value="InterPro"/>
</dbReference>
<dbReference type="InterPro" id="IPR036236">
    <property type="entry name" value="Znf_C2H2_sf"/>
</dbReference>
<dbReference type="InParanoid" id="A0A1Q3BIH6"/>
<protein>
    <recommendedName>
        <fullName evidence="8">C2H2-type domain-containing protein</fullName>
    </recommendedName>
</protein>
<feature type="compositionally biased region" description="Basic and acidic residues" evidence="7">
    <location>
        <begin position="48"/>
        <end position="61"/>
    </location>
</feature>
<feature type="domain" description="C2H2-type" evidence="8">
    <location>
        <begin position="65"/>
        <end position="92"/>
    </location>
</feature>
<name>A0A1Q3BIH6_CEPFO</name>
<dbReference type="AlphaFoldDB" id="A0A1Q3BIH6"/>
<dbReference type="Proteomes" id="UP000187406">
    <property type="component" value="Unassembled WGS sequence"/>
</dbReference>
<dbReference type="EMBL" id="BDDD01000588">
    <property type="protein sequence ID" value="GAV67820.1"/>
    <property type="molecule type" value="Genomic_DNA"/>
</dbReference>